<keyword evidence="2" id="KW-1185">Reference proteome</keyword>
<dbReference type="InterPro" id="IPR016024">
    <property type="entry name" value="ARM-type_fold"/>
</dbReference>
<accession>A0A4R7F228</accession>
<gene>
    <name evidence="1" type="ORF">C8P70_10730</name>
</gene>
<dbReference type="RefSeq" id="WP_133712076.1">
    <property type="nucleotide sequence ID" value="NZ_SOAG01000007.1"/>
</dbReference>
<sequence>MIFSVLALGNTSLASRKKIIELIRQQPNLIPVLLDFTFDPNCKVKVLASIILDDLLQGNPVLLDKYIGDFVAKLPLAEDESVKRLTSKMAVLLFEKRKELFDEALVEQLWNQSLVWLTSNTKVATEANAMHLVMVLYKRYPEQARLIAELIEVNFAKKTPAYQSKARKLLKVINKE</sequence>
<reference evidence="1 2" key="1">
    <citation type="submission" date="2019-03" db="EMBL/GenBank/DDBJ databases">
        <title>Genomic Encyclopedia of Archaeal and Bacterial Type Strains, Phase II (KMG-II): from individual species to whole genera.</title>
        <authorList>
            <person name="Goeker M."/>
        </authorList>
    </citation>
    <scope>NUCLEOTIDE SEQUENCE [LARGE SCALE GENOMIC DNA]</scope>
    <source>
        <strain evidence="1 2">DSM 28213</strain>
    </source>
</reference>
<dbReference type="EMBL" id="SOAG01000007">
    <property type="protein sequence ID" value="TDS62064.1"/>
    <property type="molecule type" value="Genomic_DNA"/>
</dbReference>
<proteinExistence type="predicted"/>
<name>A0A4R7F228_9FLAO</name>
<dbReference type="AlphaFoldDB" id="A0A4R7F228"/>
<dbReference type="OrthoDB" id="979487at2"/>
<dbReference type="SUPFAM" id="SSF48371">
    <property type="entry name" value="ARM repeat"/>
    <property type="match status" value="1"/>
</dbReference>
<organism evidence="1 2">
    <name type="scientific">Myroides indicus</name>
    <dbReference type="NCBI Taxonomy" id="1323422"/>
    <lineage>
        <taxon>Bacteria</taxon>
        <taxon>Pseudomonadati</taxon>
        <taxon>Bacteroidota</taxon>
        <taxon>Flavobacteriia</taxon>
        <taxon>Flavobacteriales</taxon>
        <taxon>Flavobacteriaceae</taxon>
        <taxon>Myroides</taxon>
    </lineage>
</organism>
<dbReference type="Proteomes" id="UP000295215">
    <property type="component" value="Unassembled WGS sequence"/>
</dbReference>
<protein>
    <recommendedName>
        <fullName evidence="3">HEAT repeat protein</fullName>
    </recommendedName>
</protein>
<evidence type="ECO:0008006" key="3">
    <source>
        <dbReference type="Google" id="ProtNLM"/>
    </source>
</evidence>
<evidence type="ECO:0000313" key="2">
    <source>
        <dbReference type="Proteomes" id="UP000295215"/>
    </source>
</evidence>
<comment type="caution">
    <text evidence="1">The sequence shown here is derived from an EMBL/GenBank/DDBJ whole genome shotgun (WGS) entry which is preliminary data.</text>
</comment>
<evidence type="ECO:0000313" key="1">
    <source>
        <dbReference type="EMBL" id="TDS62064.1"/>
    </source>
</evidence>